<proteinExistence type="predicted"/>
<dbReference type="OrthoDB" id="2156220at2"/>
<dbReference type="Pfam" id="PF04832">
    <property type="entry name" value="SOUL"/>
    <property type="match status" value="1"/>
</dbReference>
<dbReference type="Proteomes" id="UP000215188">
    <property type="component" value="Unassembled WGS sequence"/>
</dbReference>
<evidence type="ECO:0000313" key="1">
    <source>
        <dbReference type="EMBL" id="OXL15211.1"/>
    </source>
</evidence>
<name>A0A229FT79_9BURK</name>
<keyword evidence="2" id="KW-1185">Reference proteome</keyword>
<organism evidence="1 2">
    <name type="scientific">Polynucleobacter cosmopolitanus</name>
    <dbReference type="NCBI Taxonomy" id="351345"/>
    <lineage>
        <taxon>Bacteria</taxon>
        <taxon>Pseudomonadati</taxon>
        <taxon>Pseudomonadota</taxon>
        <taxon>Betaproteobacteria</taxon>
        <taxon>Burkholderiales</taxon>
        <taxon>Burkholderiaceae</taxon>
        <taxon>Polynucleobacter</taxon>
    </lineage>
</organism>
<dbReference type="EMBL" id="NJGG01000002">
    <property type="protein sequence ID" value="OXL15211.1"/>
    <property type="molecule type" value="Genomic_DNA"/>
</dbReference>
<evidence type="ECO:0000313" key="2">
    <source>
        <dbReference type="Proteomes" id="UP000215188"/>
    </source>
</evidence>
<sequence>MANEEPRYEVVKKEGDFEVRRYQPMIIAEVLVTGTLSEASNKGFRQIADFIFGNNEDPVKKQSEKIAMTAPVTMEADTSSKIAMTAPVTMEGSGGAWKMAFVMPSKFTMDTLPKPKNSNVIIKQMPAQQVAVVTFSGWVDEEKLSAQTTRLNEWMAKNGLKTSGSAQLSRYNPPWTLPFWRRNEVWMKLD</sequence>
<gene>
    <name evidence="1" type="ORF">AOC33_06265</name>
</gene>
<reference evidence="1 2" key="1">
    <citation type="submission" date="2017-06" db="EMBL/GenBank/DDBJ databases">
        <title>Reclassification of a Polynucleobacter cosmopolitanus strain isolated from tropical Lake Victoria as Polynucleobacter victoriensis comb. nov.</title>
        <authorList>
            <person name="Hahn M.W."/>
        </authorList>
    </citation>
    <scope>NUCLEOTIDE SEQUENCE [LARGE SCALE GENOMIC DNA]</scope>
    <source>
        <strain evidence="1 2">MWH-MoIso2</strain>
    </source>
</reference>
<comment type="caution">
    <text evidence="1">The sequence shown here is derived from an EMBL/GenBank/DDBJ whole genome shotgun (WGS) entry which is preliminary data.</text>
</comment>
<accession>A0A229FT79</accession>
<protein>
    <submittedName>
        <fullName evidence="1">Heme-binding protein</fullName>
    </submittedName>
</protein>
<dbReference type="Gene3D" id="3.20.80.10">
    <property type="entry name" value="Regulatory factor, effector binding domain"/>
    <property type="match status" value="1"/>
</dbReference>
<dbReference type="PANTHER" id="PTHR11220:SF58">
    <property type="entry name" value="SOUL HEME-BINDING FAMILY PROTEIN"/>
    <property type="match status" value="1"/>
</dbReference>
<dbReference type="InterPro" id="IPR006917">
    <property type="entry name" value="SOUL_heme-bd"/>
</dbReference>
<dbReference type="InterPro" id="IPR011256">
    <property type="entry name" value="Reg_factor_effector_dom_sf"/>
</dbReference>
<dbReference type="PANTHER" id="PTHR11220">
    <property type="entry name" value="HEME-BINDING PROTEIN-RELATED"/>
    <property type="match status" value="1"/>
</dbReference>
<dbReference type="AlphaFoldDB" id="A0A229FT79"/>
<dbReference type="SUPFAM" id="SSF55136">
    <property type="entry name" value="Probable bacterial effector-binding domain"/>
    <property type="match status" value="1"/>
</dbReference>